<protein>
    <submittedName>
        <fullName evidence="2">Uncharacterized protein</fullName>
    </submittedName>
</protein>
<sequence>MIRNKWLFFISIVLFIIFIFMRIPFPNVYRLGTSGDGILLFRLYFVSDVLYLLFFMITIYLFARSLSKRKVILSIVVIILMAVIPHNVVKGYQYTFANGIDAVSFDPDESSCEIDTIDEDNLEVNCNLVLKNHSSKDVELMLNIYEPLFMQDEVSLLFELEDEEAITLMSRATHQIEINKTITKYYDGFSGYSNSSFNIQNLHIREHNKTRDL</sequence>
<feature type="transmembrane region" description="Helical" evidence="1">
    <location>
        <begin position="7"/>
        <end position="25"/>
    </location>
</feature>
<keyword evidence="1" id="KW-1133">Transmembrane helix</keyword>
<gene>
    <name evidence="2" type="ORF">NDM98_02845</name>
</gene>
<proteinExistence type="predicted"/>
<dbReference type="RefSeq" id="WP_251604444.1">
    <property type="nucleotide sequence ID" value="NZ_JAMQJY010000001.1"/>
</dbReference>
<evidence type="ECO:0000256" key="1">
    <source>
        <dbReference type="SAM" id="Phobius"/>
    </source>
</evidence>
<comment type="caution">
    <text evidence="2">The sequence shown here is derived from an EMBL/GenBank/DDBJ whole genome shotgun (WGS) entry which is preliminary data.</text>
</comment>
<evidence type="ECO:0000313" key="2">
    <source>
        <dbReference type="EMBL" id="MCM2674549.1"/>
    </source>
</evidence>
<dbReference type="EMBL" id="JAMQJY010000001">
    <property type="protein sequence ID" value="MCM2674549.1"/>
    <property type="molecule type" value="Genomic_DNA"/>
</dbReference>
<feature type="transmembrane region" description="Helical" evidence="1">
    <location>
        <begin position="71"/>
        <end position="89"/>
    </location>
</feature>
<keyword evidence="1" id="KW-0472">Membrane</keyword>
<accession>A0ABT0XH83</accession>
<organism evidence="2 3">
    <name type="scientific">Alkalicoccobacillus plakortidis</name>
    <dbReference type="NCBI Taxonomy" id="444060"/>
    <lineage>
        <taxon>Bacteria</taxon>
        <taxon>Bacillati</taxon>
        <taxon>Bacillota</taxon>
        <taxon>Bacilli</taxon>
        <taxon>Bacillales</taxon>
        <taxon>Bacillaceae</taxon>
        <taxon>Alkalicoccobacillus</taxon>
    </lineage>
</organism>
<keyword evidence="1" id="KW-0812">Transmembrane</keyword>
<dbReference type="Proteomes" id="UP001203665">
    <property type="component" value="Unassembled WGS sequence"/>
</dbReference>
<feature type="transmembrane region" description="Helical" evidence="1">
    <location>
        <begin position="37"/>
        <end position="62"/>
    </location>
</feature>
<reference evidence="2" key="1">
    <citation type="submission" date="2022-06" db="EMBL/GenBank/DDBJ databases">
        <title>Alkalicoccobacillus porphyridii sp. nov., isolated from a marine red alga, Porphyridium purpureum and reclassification of Shouchella plakortidis and Shouchella gibsonii as Alkalicoccobacillus plakortidis comb. nov. and Alkalicoccobacillus gibsonii comb. nov.</title>
        <authorList>
            <person name="Kim K.H."/>
            <person name="Lee J.K."/>
            <person name="Han D.M."/>
            <person name="Baek J.H."/>
            <person name="Jeon C.O."/>
        </authorList>
    </citation>
    <scope>NUCLEOTIDE SEQUENCE</scope>
    <source>
        <strain evidence="2">DSM 19153</strain>
    </source>
</reference>
<name>A0ABT0XH83_9BACI</name>
<evidence type="ECO:0000313" key="3">
    <source>
        <dbReference type="Proteomes" id="UP001203665"/>
    </source>
</evidence>
<keyword evidence="3" id="KW-1185">Reference proteome</keyword>